<proteinExistence type="predicted"/>
<name>A0ABT5XHC2_9EURY</name>
<reference evidence="1 2" key="1">
    <citation type="submission" date="2023-03" db="EMBL/GenBank/DDBJ databases">
        <title>Whole genome sequencing of Methanotrichaceae archaeon M04Ac.</title>
        <authorList>
            <person name="Khomyakova M.A."/>
            <person name="Merkel A.Y."/>
            <person name="Slobodkin A.I."/>
        </authorList>
    </citation>
    <scope>NUCLEOTIDE SEQUENCE [LARGE SCALE GENOMIC DNA]</scope>
    <source>
        <strain evidence="1 2">M04Ac</strain>
    </source>
</reference>
<protein>
    <submittedName>
        <fullName evidence="1">Triphosphoribosyl-dephospho-CoA synthase</fullName>
    </submittedName>
</protein>
<dbReference type="RefSeq" id="WP_316969821.1">
    <property type="nucleotide sequence ID" value="NZ_JARFPL010000046.1"/>
</dbReference>
<dbReference type="Gene3D" id="1.10.4200.10">
    <property type="entry name" value="Triphosphoribosyl-dephospho-CoA protein"/>
    <property type="match status" value="1"/>
</dbReference>
<comment type="caution">
    <text evidence="1">The sequence shown here is derived from an EMBL/GenBank/DDBJ whole genome shotgun (WGS) entry which is preliminary data.</text>
</comment>
<dbReference type="InterPro" id="IPR002736">
    <property type="entry name" value="CitG"/>
</dbReference>
<dbReference type="PANTHER" id="PTHR42280:SF1">
    <property type="entry name" value="CITG FAMILY PROTEIN"/>
    <property type="match status" value="1"/>
</dbReference>
<dbReference type="PANTHER" id="PTHR42280">
    <property type="entry name" value="CITG FAMILY PROTEIN"/>
    <property type="match status" value="1"/>
</dbReference>
<accession>A0ABT5XHC2</accession>
<dbReference type="EMBL" id="JARFPL010000046">
    <property type="protein sequence ID" value="MDF0594124.1"/>
    <property type="molecule type" value="Genomic_DNA"/>
</dbReference>
<sequence length="290" mass="31329">MKTDPDRIAQGAQLSMLIELSSTPKPGNVDRSHDFEEIKFHHFLISAVSAYPVFRDAALGVEPAGTLIRRAVSAWRGWGLSQNTHFGTIALLVPLAKAAGRGGDLHEEVAQVLEETTAEDAVEFYAAFRIAGARVAEVEDMSLEDPTSSDRLLSEKRTLLDLMHLSSGHDLVAREWSTGFERSFALSGILKERVRDLGINDGVVIAYLEALAQVPDGLVASKFGPAKAEEASCRARAILGREVSETLRLAGDLDDEFIEEDVNPGSTADIIGAALFIALMEGSILRSEEG</sequence>
<dbReference type="Proteomes" id="UP001215956">
    <property type="component" value="Unassembled WGS sequence"/>
</dbReference>
<gene>
    <name evidence="1" type="ORF">P0O24_11085</name>
</gene>
<dbReference type="Pfam" id="PF01874">
    <property type="entry name" value="CitG"/>
    <property type="match status" value="1"/>
</dbReference>
<evidence type="ECO:0000313" key="1">
    <source>
        <dbReference type="EMBL" id="MDF0594124.1"/>
    </source>
</evidence>
<evidence type="ECO:0000313" key="2">
    <source>
        <dbReference type="Proteomes" id="UP001215956"/>
    </source>
</evidence>
<keyword evidence="2" id="KW-1185">Reference proteome</keyword>
<organism evidence="1 2">
    <name type="scientific">Candidatus Methanocrinis alkalitolerans</name>
    <dbReference type="NCBI Taxonomy" id="3033395"/>
    <lineage>
        <taxon>Archaea</taxon>
        <taxon>Methanobacteriati</taxon>
        <taxon>Methanobacteriota</taxon>
        <taxon>Stenosarchaea group</taxon>
        <taxon>Methanomicrobia</taxon>
        <taxon>Methanotrichales</taxon>
        <taxon>Methanotrichaceae</taxon>
        <taxon>Methanocrinis</taxon>
    </lineage>
</organism>